<feature type="non-terminal residue" evidence="2">
    <location>
        <position position="1"/>
    </location>
</feature>
<evidence type="ECO:0000313" key="2">
    <source>
        <dbReference type="EMBL" id="CAA9494355.1"/>
    </source>
</evidence>
<dbReference type="AlphaFoldDB" id="A0A6J4SHR6"/>
<dbReference type="EMBL" id="CADCVR010000053">
    <property type="protein sequence ID" value="CAA9494355.1"/>
    <property type="molecule type" value="Genomic_DNA"/>
</dbReference>
<reference evidence="2" key="1">
    <citation type="submission" date="2020-02" db="EMBL/GenBank/DDBJ databases">
        <authorList>
            <person name="Meier V. D."/>
        </authorList>
    </citation>
    <scope>NUCLEOTIDE SEQUENCE</scope>
    <source>
        <strain evidence="2">AVDCRST_MAG53</strain>
    </source>
</reference>
<gene>
    <name evidence="2" type="ORF">AVDCRST_MAG53-1708</name>
</gene>
<name>A0A6J4SHR6_9ACTN</name>
<organism evidence="2">
    <name type="scientific">uncultured Solirubrobacteraceae bacterium</name>
    <dbReference type="NCBI Taxonomy" id="1162706"/>
    <lineage>
        <taxon>Bacteria</taxon>
        <taxon>Bacillati</taxon>
        <taxon>Actinomycetota</taxon>
        <taxon>Thermoleophilia</taxon>
        <taxon>Solirubrobacterales</taxon>
        <taxon>Solirubrobacteraceae</taxon>
        <taxon>environmental samples</taxon>
    </lineage>
</organism>
<sequence length="29" mass="3012">STRRTRSGADVSGSTGSIAHSLLPSVQKR</sequence>
<evidence type="ECO:0000256" key="1">
    <source>
        <dbReference type="SAM" id="MobiDB-lite"/>
    </source>
</evidence>
<proteinExistence type="predicted"/>
<feature type="region of interest" description="Disordered" evidence="1">
    <location>
        <begin position="1"/>
        <end position="29"/>
    </location>
</feature>
<protein>
    <submittedName>
        <fullName evidence="2">Uncharacterized protein</fullName>
    </submittedName>
</protein>
<accession>A0A6J4SHR6</accession>